<evidence type="ECO:0000313" key="3">
    <source>
        <dbReference type="EMBL" id="GAP39444.1"/>
    </source>
</evidence>
<feature type="domain" description="Glycosyl transferase family 1" evidence="1">
    <location>
        <begin position="274"/>
        <end position="376"/>
    </location>
</feature>
<dbReference type="OrthoDB" id="9810929at2"/>
<dbReference type="InterPro" id="IPR028098">
    <property type="entry name" value="Glyco_trans_4-like_N"/>
</dbReference>
<dbReference type="CDD" id="cd03801">
    <property type="entry name" value="GT4_PimA-like"/>
    <property type="match status" value="1"/>
</dbReference>
<gene>
    <name evidence="3" type="ORF">ATC1_11378</name>
</gene>
<keyword evidence="3" id="KW-0808">Transferase</keyword>
<evidence type="ECO:0000259" key="1">
    <source>
        <dbReference type="Pfam" id="PF00534"/>
    </source>
</evidence>
<dbReference type="SUPFAM" id="SSF53756">
    <property type="entry name" value="UDP-Glycosyltransferase/glycogen phosphorylase"/>
    <property type="match status" value="1"/>
</dbReference>
<dbReference type="PANTHER" id="PTHR12526">
    <property type="entry name" value="GLYCOSYLTRANSFERASE"/>
    <property type="match status" value="1"/>
</dbReference>
<dbReference type="AlphaFoldDB" id="A0A0K8PA97"/>
<dbReference type="Pfam" id="PF13477">
    <property type="entry name" value="Glyco_trans_4_2"/>
    <property type="match status" value="1"/>
</dbReference>
<dbReference type="RefSeq" id="WP_062277781.1">
    <property type="nucleotide sequence ID" value="NZ_DF968179.1"/>
</dbReference>
<dbReference type="EMBL" id="DF968179">
    <property type="protein sequence ID" value="GAP39444.1"/>
    <property type="molecule type" value="Genomic_DNA"/>
</dbReference>
<reference evidence="3" key="1">
    <citation type="journal article" date="2015" name="Genome Announc.">
        <title>Draft Genome Sequence of Anaerolineae Strain TC1, a Novel Isolate from a Methanogenic Wastewater Treatment System.</title>
        <authorList>
            <person name="Matsuura N."/>
            <person name="Tourlousse D.M."/>
            <person name="Sun L."/>
            <person name="Toyonaga M."/>
            <person name="Kuroda K."/>
            <person name="Ohashi A."/>
            <person name="Cruz R."/>
            <person name="Yamaguchi T."/>
            <person name="Sekiguchi Y."/>
        </authorList>
    </citation>
    <scope>NUCLEOTIDE SEQUENCE [LARGE SCALE GENOMIC DNA]</scope>
    <source>
        <strain evidence="3">TC1</strain>
    </source>
</reference>
<dbReference type="GO" id="GO:0016757">
    <property type="term" value="F:glycosyltransferase activity"/>
    <property type="evidence" value="ECO:0007669"/>
    <property type="project" value="InterPro"/>
</dbReference>
<evidence type="ECO:0000259" key="2">
    <source>
        <dbReference type="Pfam" id="PF13477"/>
    </source>
</evidence>
<protein>
    <submittedName>
        <fullName evidence="3">Glycosyl transferase group 1</fullName>
    </submittedName>
</protein>
<dbReference type="Gene3D" id="3.40.50.2000">
    <property type="entry name" value="Glycogen Phosphorylase B"/>
    <property type="match status" value="2"/>
</dbReference>
<organism evidence="3">
    <name type="scientific">Flexilinea flocculi</name>
    <dbReference type="NCBI Taxonomy" id="1678840"/>
    <lineage>
        <taxon>Bacteria</taxon>
        <taxon>Bacillati</taxon>
        <taxon>Chloroflexota</taxon>
        <taxon>Anaerolineae</taxon>
        <taxon>Anaerolineales</taxon>
        <taxon>Anaerolineaceae</taxon>
        <taxon>Flexilinea</taxon>
    </lineage>
</organism>
<feature type="domain" description="Glycosyltransferase subfamily 4-like N-terminal" evidence="2">
    <location>
        <begin position="106"/>
        <end position="176"/>
    </location>
</feature>
<keyword evidence="4" id="KW-1185">Reference proteome</keyword>
<dbReference type="InterPro" id="IPR001296">
    <property type="entry name" value="Glyco_trans_1"/>
</dbReference>
<dbReference type="Pfam" id="PF00534">
    <property type="entry name" value="Glycos_transf_1"/>
    <property type="match status" value="1"/>
</dbReference>
<proteinExistence type="predicted"/>
<accession>A0A0K8PA97</accession>
<evidence type="ECO:0000313" key="4">
    <source>
        <dbReference type="Proteomes" id="UP000053370"/>
    </source>
</evidence>
<sequence length="408" mass="46122">MKILVVADGRSPTARHWLESLKKLNHQVILVSSYPCERPKSLEDFYVLPIAFATFAASQTNRQSNPAAKSNNRKSLKRMLVECFRSFFLKLRYFLGPLVIPYYGKQLSKIAARTKPDLVHALRIPYEGMTASYLPKNIPLAVSIWGNDLTLHASGSSAMKKLTIRTLERADGLVADTLRDIRLGKGWGFRESRFTLVVPGNGGIDFPAMRIMAEQEEENLRWLPENLDIVVNPRGFRPGSVRNDTFFRSIPLILTQCPNTLFVCFSMANQPEALEWVKQLQIERQVLLLPLMPQEVLWAIFRRAKVTVSVSQHDGTPNSLLEAMACGCFPVTGDIESMREWIVPGKNGLLVDPNDPEDLARAVTIALTNENLRDSAAQWNTVRIRERADISSVLTKIEVFYNQLNDLR</sequence>
<dbReference type="Proteomes" id="UP000053370">
    <property type="component" value="Unassembled WGS sequence"/>
</dbReference>
<dbReference type="STRING" id="1678840.ATC1_11378"/>
<name>A0A0K8PA97_9CHLR</name>